<feature type="non-terminal residue" evidence="2">
    <location>
        <position position="77"/>
    </location>
</feature>
<dbReference type="Proteomes" id="UP000479000">
    <property type="component" value="Unassembled WGS sequence"/>
</dbReference>
<dbReference type="EMBL" id="CADCXU010005911">
    <property type="protein sequence ID" value="CAA9997696.1"/>
    <property type="molecule type" value="Genomic_DNA"/>
</dbReference>
<protein>
    <submittedName>
        <fullName evidence="2">Uncharacterized protein</fullName>
    </submittedName>
</protein>
<sequence>MGPPHLPMDGVIPDSDVSAASVSQDAAAGRINESPVVQGSVQSAYASSSGMFNNASPLTLASHDLPQITSGVNFAHG</sequence>
<keyword evidence="3" id="KW-1185">Reference proteome</keyword>
<evidence type="ECO:0000313" key="3">
    <source>
        <dbReference type="Proteomes" id="UP000479000"/>
    </source>
</evidence>
<feature type="region of interest" description="Disordered" evidence="1">
    <location>
        <begin position="1"/>
        <end position="34"/>
    </location>
</feature>
<reference evidence="2 3" key="1">
    <citation type="submission" date="2020-02" db="EMBL/GenBank/DDBJ databases">
        <authorList>
            <person name="Ferguson B K."/>
        </authorList>
    </citation>
    <scope>NUCLEOTIDE SEQUENCE [LARGE SCALE GENOMIC DNA]</scope>
</reference>
<evidence type="ECO:0000256" key="1">
    <source>
        <dbReference type="SAM" id="MobiDB-lite"/>
    </source>
</evidence>
<evidence type="ECO:0000313" key="2">
    <source>
        <dbReference type="EMBL" id="CAA9997696.1"/>
    </source>
</evidence>
<gene>
    <name evidence="2" type="ORF">NTEN_LOCUS3990</name>
</gene>
<organism evidence="2 3">
    <name type="scientific">Nesidiocoris tenuis</name>
    <dbReference type="NCBI Taxonomy" id="355587"/>
    <lineage>
        <taxon>Eukaryota</taxon>
        <taxon>Metazoa</taxon>
        <taxon>Ecdysozoa</taxon>
        <taxon>Arthropoda</taxon>
        <taxon>Hexapoda</taxon>
        <taxon>Insecta</taxon>
        <taxon>Pterygota</taxon>
        <taxon>Neoptera</taxon>
        <taxon>Paraneoptera</taxon>
        <taxon>Hemiptera</taxon>
        <taxon>Heteroptera</taxon>
        <taxon>Panheteroptera</taxon>
        <taxon>Cimicomorpha</taxon>
        <taxon>Miridae</taxon>
        <taxon>Dicyphina</taxon>
        <taxon>Nesidiocoris</taxon>
    </lineage>
</organism>
<feature type="compositionally biased region" description="Low complexity" evidence="1">
    <location>
        <begin position="14"/>
        <end position="28"/>
    </location>
</feature>
<proteinExistence type="predicted"/>
<name>A0A6H5G559_9HEMI</name>
<dbReference type="AlphaFoldDB" id="A0A6H5G559"/>
<accession>A0A6H5G559</accession>